<feature type="transmembrane region" description="Helical" evidence="1">
    <location>
        <begin position="139"/>
        <end position="163"/>
    </location>
</feature>
<dbReference type="AlphaFoldDB" id="A0A5B8XNY2"/>
<dbReference type="EMBL" id="CP042467">
    <property type="protein sequence ID" value="QED27244.1"/>
    <property type="molecule type" value="Genomic_DNA"/>
</dbReference>
<organism evidence="2 3">
    <name type="scientific">Microvenator marinus</name>
    <dbReference type="NCBI Taxonomy" id="2600177"/>
    <lineage>
        <taxon>Bacteria</taxon>
        <taxon>Deltaproteobacteria</taxon>
        <taxon>Bradymonadales</taxon>
        <taxon>Microvenatoraceae</taxon>
        <taxon>Microvenator</taxon>
    </lineage>
</organism>
<dbReference type="Proteomes" id="UP000321595">
    <property type="component" value="Chromosome"/>
</dbReference>
<keyword evidence="1" id="KW-0812">Transmembrane</keyword>
<evidence type="ECO:0000313" key="2">
    <source>
        <dbReference type="EMBL" id="QED27244.1"/>
    </source>
</evidence>
<evidence type="ECO:0000256" key="1">
    <source>
        <dbReference type="SAM" id="Phobius"/>
    </source>
</evidence>
<proteinExistence type="predicted"/>
<keyword evidence="1" id="KW-0472">Membrane</keyword>
<dbReference type="RefSeq" id="WP_146958929.1">
    <property type="nucleotide sequence ID" value="NZ_CP042467.1"/>
</dbReference>
<feature type="transmembrane region" description="Helical" evidence="1">
    <location>
        <begin position="38"/>
        <end position="62"/>
    </location>
</feature>
<feature type="transmembrane region" description="Helical" evidence="1">
    <location>
        <begin position="109"/>
        <end position="127"/>
    </location>
</feature>
<gene>
    <name evidence="2" type="ORF">FRD01_08310</name>
</gene>
<accession>A0A5B8XNY2</accession>
<feature type="transmembrane region" description="Helical" evidence="1">
    <location>
        <begin position="74"/>
        <end position="97"/>
    </location>
</feature>
<dbReference type="KEGG" id="bbae:FRD01_08310"/>
<name>A0A5B8XNY2_9DELT</name>
<keyword evidence="3" id="KW-1185">Reference proteome</keyword>
<evidence type="ECO:0000313" key="3">
    <source>
        <dbReference type="Proteomes" id="UP000321595"/>
    </source>
</evidence>
<protein>
    <submittedName>
        <fullName evidence="2">Uncharacterized protein</fullName>
    </submittedName>
</protein>
<sequence>MSEKKDKEFVSQNEFEEMWTQARHRAGLQGKSGPSRELFIYPILVLYAGFFFGPFGTALMAMATLKWRVPLRQAAIFTGLAGTTWFIILGVTEYYLGRWSAFELQFARSTLNFLCGMSIYTILRLYIRETHSASKLTLHRTIAATIVLVALFFIISPTMHITLGR</sequence>
<reference evidence="2 3" key="1">
    <citation type="submission" date="2019-08" db="EMBL/GenBank/DDBJ databases">
        <authorList>
            <person name="Liang Q."/>
        </authorList>
    </citation>
    <scope>NUCLEOTIDE SEQUENCE [LARGE SCALE GENOMIC DNA]</scope>
    <source>
        <strain evidence="2 3">V1718</strain>
    </source>
</reference>
<keyword evidence="1" id="KW-1133">Transmembrane helix</keyword>